<evidence type="ECO:0000313" key="1">
    <source>
        <dbReference type="EMBL" id="NGO52966.1"/>
    </source>
</evidence>
<dbReference type="RefSeq" id="WP_165029858.1">
    <property type="nucleotide sequence ID" value="NZ_JAAKZF010000024.1"/>
</dbReference>
<accession>A0A6G4WFG2</accession>
<protein>
    <submittedName>
        <fullName evidence="1">Uncharacterized protein</fullName>
    </submittedName>
</protein>
<reference evidence="1 2" key="1">
    <citation type="submission" date="2020-02" db="EMBL/GenBank/DDBJ databases">
        <title>Genome sequence of strain CCNWXJ40-4.</title>
        <authorList>
            <person name="Gao J."/>
            <person name="Sun J."/>
        </authorList>
    </citation>
    <scope>NUCLEOTIDE SEQUENCE [LARGE SCALE GENOMIC DNA]</scope>
    <source>
        <strain evidence="1 2">CCNWXJ 40-4</strain>
    </source>
</reference>
<sequence>MEDEKKPDQLRGLMDCVERKVVTGLRHGYFEILIRCETTSRGMRRVIVRAGRSYKFNVQENEVAR</sequence>
<dbReference type="EMBL" id="JAAKZF010000024">
    <property type="protein sequence ID" value="NGO52966.1"/>
    <property type="molecule type" value="Genomic_DNA"/>
</dbReference>
<name>A0A6G4WFG2_9HYPH</name>
<evidence type="ECO:0000313" key="2">
    <source>
        <dbReference type="Proteomes" id="UP001642900"/>
    </source>
</evidence>
<comment type="caution">
    <text evidence="1">The sequence shown here is derived from an EMBL/GenBank/DDBJ whole genome shotgun (WGS) entry which is preliminary data.</text>
</comment>
<dbReference type="Proteomes" id="UP001642900">
    <property type="component" value="Unassembled WGS sequence"/>
</dbReference>
<gene>
    <name evidence="1" type="ORF">G6N73_17600</name>
</gene>
<dbReference type="AlphaFoldDB" id="A0A6G4WFG2"/>
<proteinExistence type="predicted"/>
<keyword evidence="2" id="KW-1185">Reference proteome</keyword>
<organism evidence="1 2">
    <name type="scientific">Allomesorhizobium camelthorni</name>
    <dbReference type="NCBI Taxonomy" id="475069"/>
    <lineage>
        <taxon>Bacteria</taxon>
        <taxon>Pseudomonadati</taxon>
        <taxon>Pseudomonadota</taxon>
        <taxon>Alphaproteobacteria</taxon>
        <taxon>Hyphomicrobiales</taxon>
        <taxon>Phyllobacteriaceae</taxon>
        <taxon>Allomesorhizobium</taxon>
    </lineage>
</organism>